<accession>A0A317D0U8</accession>
<dbReference type="AlphaFoldDB" id="A0A317D0U8"/>
<dbReference type="Pfam" id="PF02494">
    <property type="entry name" value="HYR"/>
    <property type="match status" value="1"/>
</dbReference>
<evidence type="ECO:0000313" key="4">
    <source>
        <dbReference type="EMBL" id="PWR07810.1"/>
    </source>
</evidence>
<keyword evidence="1" id="KW-0677">Repeat</keyword>
<dbReference type="PANTHER" id="PTHR47763">
    <property type="entry name" value="ALPHA-PROTEIN KINASE VWKA"/>
    <property type="match status" value="1"/>
</dbReference>
<dbReference type="Proteomes" id="UP000246050">
    <property type="component" value="Unassembled WGS sequence"/>
</dbReference>
<name>A0A317D0U8_9ACTN</name>
<dbReference type="InterPro" id="IPR002035">
    <property type="entry name" value="VWF_A"/>
</dbReference>
<dbReference type="SMART" id="SM00327">
    <property type="entry name" value="VWA"/>
    <property type="match status" value="1"/>
</dbReference>
<protein>
    <recommendedName>
        <fullName evidence="6">Hyalin</fullName>
    </recommendedName>
</protein>
<dbReference type="SUPFAM" id="SSF53300">
    <property type="entry name" value="vWA-like"/>
    <property type="match status" value="1"/>
</dbReference>
<evidence type="ECO:0000313" key="5">
    <source>
        <dbReference type="Proteomes" id="UP000246050"/>
    </source>
</evidence>
<evidence type="ECO:0000259" key="2">
    <source>
        <dbReference type="PROSITE" id="PS50234"/>
    </source>
</evidence>
<proteinExistence type="predicted"/>
<dbReference type="PROSITE" id="PS50234">
    <property type="entry name" value="VWFA"/>
    <property type="match status" value="1"/>
</dbReference>
<reference evidence="4 5" key="1">
    <citation type="submission" date="2018-05" db="EMBL/GenBank/DDBJ databases">
        <title>Micromonosporas from Atacama Desert.</title>
        <authorList>
            <person name="Carro L."/>
            <person name="Golinska P."/>
            <person name="Klenk H.-P."/>
            <person name="Goodfellow M."/>
        </authorList>
    </citation>
    <scope>NUCLEOTIDE SEQUENCE [LARGE SCALE GENOMIC DNA]</scope>
    <source>
        <strain evidence="4 5">4G51</strain>
    </source>
</reference>
<evidence type="ECO:0000259" key="3">
    <source>
        <dbReference type="PROSITE" id="PS50825"/>
    </source>
</evidence>
<dbReference type="InterPro" id="IPR036465">
    <property type="entry name" value="vWFA_dom_sf"/>
</dbReference>
<dbReference type="EMBL" id="QGKS01000455">
    <property type="protein sequence ID" value="PWR07810.1"/>
    <property type="molecule type" value="Genomic_DNA"/>
</dbReference>
<dbReference type="PROSITE" id="PS50825">
    <property type="entry name" value="HYR"/>
    <property type="match status" value="1"/>
</dbReference>
<dbReference type="Pfam" id="PF00092">
    <property type="entry name" value="VWA"/>
    <property type="match status" value="1"/>
</dbReference>
<sequence>MSDPRRPVGPLAFLTEVAPVRRGGAEGVAMGSTAVSGGRRKRAVTVAAAVTAMVTAVATPAWAAPGVDPATVDRAANPATTIDIAKVVSTPPIPPKPDVVLLVDTTGSMGTAIANVRTNLQQVITNVRTAQPSAEFAVASYRDEGDGAELFRVRQNLTGDATALQNAVDGLAAGGGGDVPEAWVNALFQVSDGAIAYRSGSSRLVVLVGDAPSHDPSAGHTLAQATAALQADDARVLAVNVSGGGGGLDADGQATAVAGATGGQVVGSSPDTVTAAILSGLRDLDVTVTPTVTSCDPGLSVSFDAASRTQQSGTDVPFAETITVAGDATQGATLHCTVDFLLNGLPGGPAFVEQITVKVNDVTPPTVVVDDRTVEATSPAGAVINYPATATDNVDGPLTPTCAPPPGSTFPLGATAVTCTATDAAGNTGSDTAVMRVVDTTAPTTLCVPTNNPSGDNTPGSYNPDGFYQLRSTDIVDTKVDVFVGDTADPSVRFGPFPADTKIKLVQAPGAQSRVKDGTGDIDYKVTLRGDAVITGVDDFGNSSTATCLVAPPPK</sequence>
<feature type="domain" description="VWFA" evidence="2">
    <location>
        <begin position="98"/>
        <end position="292"/>
    </location>
</feature>
<evidence type="ECO:0000256" key="1">
    <source>
        <dbReference type="ARBA" id="ARBA00022737"/>
    </source>
</evidence>
<dbReference type="InterPro" id="IPR052969">
    <property type="entry name" value="Thr-specific_kinase-like"/>
</dbReference>
<comment type="caution">
    <text evidence="4">The sequence shown here is derived from an EMBL/GenBank/DDBJ whole genome shotgun (WGS) entry which is preliminary data.</text>
</comment>
<dbReference type="Gene3D" id="3.40.50.410">
    <property type="entry name" value="von Willebrand factor, type A domain"/>
    <property type="match status" value="1"/>
</dbReference>
<gene>
    <name evidence="4" type="ORF">DKT69_33980</name>
</gene>
<dbReference type="InterPro" id="IPR003410">
    <property type="entry name" value="HYR_dom"/>
</dbReference>
<organism evidence="4 5">
    <name type="scientific">Micromonospora sicca</name>
    <dbReference type="NCBI Taxonomy" id="2202420"/>
    <lineage>
        <taxon>Bacteria</taxon>
        <taxon>Bacillati</taxon>
        <taxon>Actinomycetota</taxon>
        <taxon>Actinomycetes</taxon>
        <taxon>Micromonosporales</taxon>
        <taxon>Micromonosporaceae</taxon>
        <taxon>Micromonospora</taxon>
    </lineage>
</organism>
<evidence type="ECO:0008006" key="6">
    <source>
        <dbReference type="Google" id="ProtNLM"/>
    </source>
</evidence>
<feature type="domain" description="HYR" evidence="3">
    <location>
        <begin position="353"/>
        <end position="439"/>
    </location>
</feature>